<dbReference type="FunFam" id="3.40.720.10:FF:000001">
    <property type="entry name" value="2,3-bisphosphoglycerate-independent phosphoglycerate mutase"/>
    <property type="match status" value="1"/>
</dbReference>
<dbReference type="eggNOG" id="COG0696">
    <property type="taxonomic scope" value="Bacteria"/>
</dbReference>
<reference evidence="16 17" key="1">
    <citation type="submission" date="2013-09" db="EMBL/GenBank/DDBJ databases">
        <title>Whole genome shotgun sequence of Vibrio ezurae NBRC 102218.</title>
        <authorList>
            <person name="Yoshida I."/>
            <person name="Hosoyama A."/>
            <person name="Numata M."/>
            <person name="Hashimoto M."/>
            <person name="Hosoyama Y."/>
            <person name="Tsuchikane K."/>
            <person name="Noguchi M."/>
            <person name="Hirakata S."/>
            <person name="Ichikawa N."/>
            <person name="Ohji S."/>
            <person name="Yamazoe A."/>
            <person name="Fujita N."/>
        </authorList>
    </citation>
    <scope>NUCLEOTIDE SEQUENCE [LARGE SCALE GENOMIC DNA]</scope>
    <source>
        <strain evidence="16 17">NBRC 102218</strain>
    </source>
</reference>
<dbReference type="SUPFAM" id="SSF53649">
    <property type="entry name" value="Alkaline phosphatase-like"/>
    <property type="match status" value="1"/>
</dbReference>
<dbReference type="PANTHER" id="PTHR31637">
    <property type="entry name" value="2,3-BISPHOSPHOGLYCERATE-INDEPENDENT PHOSPHOGLYCERATE MUTASE"/>
    <property type="match status" value="1"/>
</dbReference>
<name>U3CIA6_9VIBR</name>
<feature type="binding site" evidence="10 13">
    <location>
        <position position="443"/>
    </location>
    <ligand>
        <name>Mn(2+)</name>
        <dbReference type="ChEBI" id="CHEBI:29035"/>
        <label>2</label>
    </ligand>
</feature>
<dbReference type="InterPro" id="IPR006124">
    <property type="entry name" value="Metalloenzyme"/>
</dbReference>
<dbReference type="PANTHER" id="PTHR31637:SF0">
    <property type="entry name" value="2,3-BISPHOSPHOGLYCERATE-INDEPENDENT PHOSPHOGLYCERATE MUTASE"/>
    <property type="match status" value="1"/>
</dbReference>
<keyword evidence="8 10" id="KW-0413">Isomerase</keyword>
<evidence type="ECO:0000256" key="8">
    <source>
        <dbReference type="ARBA" id="ARBA00023235"/>
    </source>
</evidence>
<comment type="caution">
    <text evidence="16">The sequence shown here is derived from an EMBL/GenBank/DDBJ whole genome shotgun (WGS) entry which is preliminary data.</text>
</comment>
<keyword evidence="7 10" id="KW-0464">Manganese</keyword>
<organism evidence="16 17">
    <name type="scientific">Vibrio ezurae NBRC 102218</name>
    <dbReference type="NCBI Taxonomy" id="1219080"/>
    <lineage>
        <taxon>Bacteria</taxon>
        <taxon>Pseudomonadati</taxon>
        <taxon>Pseudomonadota</taxon>
        <taxon>Gammaproteobacteria</taxon>
        <taxon>Vibrionales</taxon>
        <taxon>Vibrionaceae</taxon>
        <taxon>Vibrio</taxon>
    </lineage>
</organism>
<dbReference type="SUPFAM" id="SSF64158">
    <property type="entry name" value="2,3-Bisphosphoglycerate-independent phosphoglycerate mutase, substrate-binding domain"/>
    <property type="match status" value="1"/>
</dbReference>
<dbReference type="CDD" id="cd16010">
    <property type="entry name" value="iPGM"/>
    <property type="match status" value="1"/>
</dbReference>
<feature type="binding site" evidence="10 13">
    <location>
        <position position="461"/>
    </location>
    <ligand>
        <name>Mn(2+)</name>
        <dbReference type="ChEBI" id="CHEBI:29035"/>
        <label>1</label>
    </ligand>
</feature>
<dbReference type="InterPro" id="IPR005995">
    <property type="entry name" value="Pgm_bpd_ind"/>
</dbReference>
<dbReference type="FunFam" id="3.40.1450.10:FF:000001">
    <property type="entry name" value="2,3-bisphosphoglycerate-independent phosphoglycerate mutase"/>
    <property type="match status" value="1"/>
</dbReference>
<feature type="domain" description="BPG-independent PGAM N-terminal" evidence="15">
    <location>
        <begin position="83"/>
        <end position="297"/>
    </location>
</feature>
<gene>
    <name evidence="10 16" type="primary">gpmI</name>
    <name evidence="16" type="ORF">VEZ01S_45_00280</name>
</gene>
<dbReference type="EC" id="5.4.2.12" evidence="4 10"/>
<dbReference type="Proteomes" id="UP000016562">
    <property type="component" value="Unassembled WGS sequence"/>
</dbReference>
<feature type="binding site" evidence="10 13">
    <location>
        <position position="63"/>
    </location>
    <ligand>
        <name>Mn(2+)</name>
        <dbReference type="ChEBI" id="CHEBI:29035"/>
        <label>2</label>
    </ligand>
</feature>
<feature type="binding site" evidence="10 13">
    <location>
        <position position="401"/>
    </location>
    <ligand>
        <name>Mn(2+)</name>
        <dbReference type="ChEBI" id="CHEBI:29035"/>
        <label>1</label>
    </ligand>
</feature>
<feature type="binding site" evidence="10 12">
    <location>
        <begin position="154"/>
        <end position="155"/>
    </location>
    <ligand>
        <name>substrate</name>
    </ligand>
</feature>
<evidence type="ECO:0000313" key="16">
    <source>
        <dbReference type="EMBL" id="GAD80894.1"/>
    </source>
</evidence>
<dbReference type="STRING" id="1219080.VEZ01S_45_00280"/>
<feature type="binding site" evidence="10 12">
    <location>
        <position position="124"/>
    </location>
    <ligand>
        <name>substrate</name>
    </ligand>
</feature>
<evidence type="ECO:0000256" key="3">
    <source>
        <dbReference type="ARBA" id="ARBA00008819"/>
    </source>
</evidence>
<dbReference type="Gene3D" id="3.40.720.10">
    <property type="entry name" value="Alkaline Phosphatase, subunit A"/>
    <property type="match status" value="1"/>
</dbReference>
<dbReference type="GO" id="GO:0006096">
    <property type="term" value="P:glycolytic process"/>
    <property type="evidence" value="ECO:0007669"/>
    <property type="project" value="UniProtKB-UniRule"/>
</dbReference>
<feature type="binding site" evidence="10 13">
    <location>
        <position position="13"/>
    </location>
    <ligand>
        <name>Mn(2+)</name>
        <dbReference type="ChEBI" id="CHEBI:29035"/>
        <label>2</label>
    </ligand>
</feature>
<comment type="cofactor">
    <cofactor evidence="10">
        <name>Mn(2+)</name>
        <dbReference type="ChEBI" id="CHEBI:29035"/>
    </cofactor>
    <text evidence="10">Binds 2 manganese ions per subunit.</text>
</comment>
<evidence type="ECO:0000259" key="15">
    <source>
        <dbReference type="Pfam" id="PF06415"/>
    </source>
</evidence>
<dbReference type="GO" id="GO:0004619">
    <property type="term" value="F:phosphoglycerate mutase activity"/>
    <property type="evidence" value="ECO:0007669"/>
    <property type="project" value="UniProtKB-UniRule"/>
</dbReference>
<evidence type="ECO:0000256" key="10">
    <source>
        <dbReference type="HAMAP-Rule" id="MF_01038"/>
    </source>
</evidence>
<feature type="binding site" evidence="10 12">
    <location>
        <begin position="262"/>
        <end position="265"/>
    </location>
    <ligand>
        <name>substrate</name>
    </ligand>
</feature>
<dbReference type="RefSeq" id="WP_021714595.1">
    <property type="nucleotide sequence ID" value="NZ_BATM01000045.1"/>
</dbReference>
<dbReference type="AlphaFoldDB" id="U3CIA6"/>
<evidence type="ECO:0000256" key="4">
    <source>
        <dbReference type="ARBA" id="ARBA00012026"/>
    </source>
</evidence>
<dbReference type="OrthoDB" id="9800863at2"/>
<evidence type="ECO:0000256" key="9">
    <source>
        <dbReference type="ARBA" id="ARBA00071648"/>
    </source>
</evidence>
<comment type="subunit">
    <text evidence="10">Monomer.</text>
</comment>
<comment type="similarity">
    <text evidence="3 10">Belongs to the BPG-independent phosphoglycerate mutase family.</text>
</comment>
<dbReference type="GO" id="GO:0030145">
    <property type="term" value="F:manganese ion binding"/>
    <property type="evidence" value="ECO:0007669"/>
    <property type="project" value="UniProtKB-UniRule"/>
</dbReference>
<dbReference type="GO" id="GO:0005829">
    <property type="term" value="C:cytosol"/>
    <property type="evidence" value="ECO:0007669"/>
    <property type="project" value="TreeGrafter"/>
</dbReference>
<dbReference type="PIRSF" id="PIRSF001492">
    <property type="entry name" value="IPGAM"/>
    <property type="match status" value="1"/>
</dbReference>
<evidence type="ECO:0000256" key="7">
    <source>
        <dbReference type="ARBA" id="ARBA00023211"/>
    </source>
</evidence>
<feature type="active site" description="Phosphoserine intermediate" evidence="10 11">
    <location>
        <position position="63"/>
    </location>
</feature>
<feature type="binding site" evidence="10 13">
    <location>
        <position position="442"/>
    </location>
    <ligand>
        <name>Mn(2+)</name>
        <dbReference type="ChEBI" id="CHEBI:29035"/>
        <label>2</label>
    </ligand>
</feature>
<keyword evidence="17" id="KW-1185">Reference proteome</keyword>
<keyword evidence="5 10" id="KW-0479">Metal-binding</keyword>
<dbReference type="Gene3D" id="3.40.1450.10">
    <property type="entry name" value="BPG-independent phosphoglycerate mutase, domain B"/>
    <property type="match status" value="1"/>
</dbReference>
<dbReference type="Pfam" id="PF06415">
    <property type="entry name" value="iPGM_N"/>
    <property type="match status" value="1"/>
</dbReference>
<dbReference type="Pfam" id="PF01676">
    <property type="entry name" value="Metalloenzyme"/>
    <property type="match status" value="1"/>
</dbReference>
<feature type="domain" description="Metalloenzyme" evidence="14">
    <location>
        <begin position="5"/>
        <end position="494"/>
    </location>
</feature>
<comment type="pathway">
    <text evidence="2 10">Carbohydrate degradation; glycolysis; pyruvate from D-glyceraldehyde 3-phosphate: step 3/5.</text>
</comment>
<dbReference type="NCBIfam" id="TIGR01307">
    <property type="entry name" value="pgm_bpd_ind"/>
    <property type="match status" value="1"/>
</dbReference>
<evidence type="ECO:0000256" key="12">
    <source>
        <dbReference type="PIRSR" id="PIRSR001492-2"/>
    </source>
</evidence>
<evidence type="ECO:0000256" key="5">
    <source>
        <dbReference type="ARBA" id="ARBA00022723"/>
    </source>
</evidence>
<accession>U3CIA6</accession>
<proteinExistence type="inferred from homology"/>
<dbReference type="EMBL" id="BATM01000045">
    <property type="protein sequence ID" value="GAD80894.1"/>
    <property type="molecule type" value="Genomic_DNA"/>
</dbReference>
<dbReference type="HAMAP" id="MF_01038">
    <property type="entry name" value="GpmI"/>
    <property type="match status" value="1"/>
</dbReference>
<evidence type="ECO:0000256" key="13">
    <source>
        <dbReference type="PIRSR" id="PIRSR001492-3"/>
    </source>
</evidence>
<feature type="binding site" evidence="10 13">
    <location>
        <position position="405"/>
    </location>
    <ligand>
        <name>Mn(2+)</name>
        <dbReference type="ChEBI" id="CHEBI:29035"/>
        <label>1</label>
    </ligand>
</feature>
<evidence type="ECO:0000256" key="1">
    <source>
        <dbReference type="ARBA" id="ARBA00000370"/>
    </source>
</evidence>
<dbReference type="NCBIfam" id="NF003897">
    <property type="entry name" value="PRK05434.1-5"/>
    <property type="match status" value="1"/>
</dbReference>
<sequence length="512" mass="55970">MSAKKPMALVILDGYGYRKDKADNAIANANTPVLDNLIATQPNTLISASGIDVGLPDGQMGNSEVGHTNIGAGRVVYQDLTRITKSIADKEFQQNETLVNAMDKAIKSGNAVHILGLMSPGGVHSHEDHIYAAIEMAAERGAEKIYLHCFLDGRDTPPRSAEGSLQRFQALFTQLGKGRIASLVGRYYAMDRDNNWDRVQQAYDLLSEAKSDFTFDSAVAGLEAAYSRDENDEFVKPTEIKAESEESAAIVDGDAVIFMNYRADRAREITRTFVPSFDNFERNVFPQVDFVMLTQYAADIPLLCAFPPASLENTYGEWLSKEGKTQLRISETEKYAHVTFFFNGGIENEFEGEERQLVASPKVATYDLQPEMSAPELTDKLVAAIKSGKYDAIVCNYPNCDMVGHTGVYDAAVKASEALDECIGRVVEAINEVDGQLLITADHGNAEMMVNPETGGIHTAHTNLPVPLIYVGGKDLEFKEGGKLSDLAPTMLELSDTKIPAEMSGQVLVNLK</sequence>
<feature type="binding site" evidence="10 12">
    <location>
        <position position="192"/>
    </location>
    <ligand>
        <name>substrate</name>
    </ligand>
</feature>
<evidence type="ECO:0000256" key="2">
    <source>
        <dbReference type="ARBA" id="ARBA00004798"/>
    </source>
</evidence>
<evidence type="ECO:0000259" key="14">
    <source>
        <dbReference type="Pfam" id="PF01676"/>
    </source>
</evidence>
<comment type="catalytic activity">
    <reaction evidence="1 10">
        <text>(2R)-2-phosphoglycerate = (2R)-3-phosphoglycerate</text>
        <dbReference type="Rhea" id="RHEA:15901"/>
        <dbReference type="ChEBI" id="CHEBI:58272"/>
        <dbReference type="ChEBI" id="CHEBI:58289"/>
        <dbReference type="EC" id="5.4.2.12"/>
    </reaction>
</comment>
<evidence type="ECO:0000256" key="6">
    <source>
        <dbReference type="ARBA" id="ARBA00023152"/>
    </source>
</evidence>
<dbReference type="InterPro" id="IPR036646">
    <property type="entry name" value="PGAM_B_sf"/>
</dbReference>
<evidence type="ECO:0000313" key="17">
    <source>
        <dbReference type="Proteomes" id="UP000016562"/>
    </source>
</evidence>
<dbReference type="UniPathway" id="UPA00109">
    <property type="reaction ID" value="UER00186"/>
</dbReference>
<comment type="function">
    <text evidence="10">Catalyzes the interconversion of 2-phosphoglycerate and 3-phosphoglycerate.</text>
</comment>
<dbReference type="InterPro" id="IPR017850">
    <property type="entry name" value="Alkaline_phosphatase_core_sf"/>
</dbReference>
<keyword evidence="6 10" id="KW-0324">Glycolysis</keyword>
<dbReference type="GO" id="GO:0006007">
    <property type="term" value="P:glucose catabolic process"/>
    <property type="evidence" value="ECO:0007669"/>
    <property type="project" value="InterPro"/>
</dbReference>
<evidence type="ECO:0000256" key="11">
    <source>
        <dbReference type="PIRSR" id="PIRSR001492-1"/>
    </source>
</evidence>
<feature type="binding site" evidence="10 12">
    <location>
        <position position="334"/>
    </location>
    <ligand>
        <name>substrate</name>
    </ligand>
</feature>
<protein>
    <recommendedName>
        <fullName evidence="9 10">2,3-bisphosphoglycerate-independent phosphoglycerate mutase</fullName>
        <shortName evidence="10">BPG-independent PGAM</shortName>
        <shortName evidence="10">Phosphoglyceromutase</shortName>
        <shortName evidence="10">iPGM</shortName>
        <ecNumber evidence="4 10">5.4.2.12</ecNumber>
    </recommendedName>
</protein>
<feature type="binding site" evidence="10 12">
    <location>
        <position position="186"/>
    </location>
    <ligand>
        <name>substrate</name>
    </ligand>
</feature>
<dbReference type="InterPro" id="IPR011258">
    <property type="entry name" value="BPG-indep_PGM_N"/>
</dbReference>